<dbReference type="Proteomes" id="UP000176512">
    <property type="component" value="Unassembled WGS sequence"/>
</dbReference>
<reference evidence="2 3" key="1">
    <citation type="journal article" date="2016" name="Nat. Commun.">
        <title>Thousands of microbial genomes shed light on interconnected biogeochemical processes in an aquifer system.</title>
        <authorList>
            <person name="Anantharaman K."/>
            <person name="Brown C.T."/>
            <person name="Hug L.A."/>
            <person name="Sharon I."/>
            <person name="Castelle C.J."/>
            <person name="Probst A.J."/>
            <person name="Thomas B.C."/>
            <person name="Singh A."/>
            <person name="Wilkins M.J."/>
            <person name="Karaoz U."/>
            <person name="Brodie E.L."/>
            <person name="Williams K.H."/>
            <person name="Hubbard S.S."/>
            <person name="Banfield J.F."/>
        </authorList>
    </citation>
    <scope>NUCLEOTIDE SEQUENCE [LARGE SCALE GENOMIC DNA]</scope>
</reference>
<accession>A0A1G1YQX8</accession>
<keyword evidence="1" id="KW-0812">Transmembrane</keyword>
<dbReference type="EMBL" id="MHIP01000038">
    <property type="protein sequence ID" value="OGY54030.1"/>
    <property type="molecule type" value="Genomic_DNA"/>
</dbReference>
<keyword evidence="1" id="KW-0472">Membrane</keyword>
<evidence type="ECO:0008006" key="4">
    <source>
        <dbReference type="Google" id="ProtNLM"/>
    </source>
</evidence>
<name>A0A1G1YQX8_9BACT</name>
<comment type="caution">
    <text evidence="2">The sequence shown here is derived from an EMBL/GenBank/DDBJ whole genome shotgun (WGS) entry which is preliminary data.</text>
</comment>
<sequence length="171" mass="20250">MATENSTISGNNQPPDYGQVFFSWQFSELPQYQRSKAWYIWAAIGVLVLLFFAILTRNFLFGLIVILTSLIIILFQRNIQTVDFKIAEDGVLVNQRLYEYKNIKDFFIIYQPPTIKTLYFELKGFLNPRLPISLENQNPIQIREVLLQYLQEDLEREHEPVSDQFSRFFKL</sequence>
<organism evidence="2 3">
    <name type="scientific">Candidatus Buchananbacteria bacterium RIFCSPLOWO2_01_FULL_46_12</name>
    <dbReference type="NCBI Taxonomy" id="1797546"/>
    <lineage>
        <taxon>Bacteria</taxon>
        <taxon>Candidatus Buchananiibacteriota</taxon>
    </lineage>
</organism>
<gene>
    <name evidence="2" type="ORF">A3A24_03135</name>
</gene>
<evidence type="ECO:0000313" key="3">
    <source>
        <dbReference type="Proteomes" id="UP000176512"/>
    </source>
</evidence>
<keyword evidence="1" id="KW-1133">Transmembrane helix</keyword>
<feature type="transmembrane region" description="Helical" evidence="1">
    <location>
        <begin position="37"/>
        <end position="53"/>
    </location>
</feature>
<evidence type="ECO:0000256" key="1">
    <source>
        <dbReference type="SAM" id="Phobius"/>
    </source>
</evidence>
<proteinExistence type="predicted"/>
<feature type="transmembrane region" description="Helical" evidence="1">
    <location>
        <begin position="59"/>
        <end position="75"/>
    </location>
</feature>
<protein>
    <recommendedName>
        <fullName evidence="4">DUF5673 domain-containing protein</fullName>
    </recommendedName>
</protein>
<dbReference type="AlphaFoldDB" id="A0A1G1YQX8"/>
<evidence type="ECO:0000313" key="2">
    <source>
        <dbReference type="EMBL" id="OGY54030.1"/>
    </source>
</evidence>